<feature type="domain" description="Aminoglycoside phosphotransferase" evidence="1">
    <location>
        <begin position="125"/>
        <end position="350"/>
    </location>
</feature>
<sequence length="529" mass="60137">METSETEDFYRYTSGRWLWAEEERFQERYKSFNVAGLKRIAAKASGAQSCVSITKLAEGGYNKVFRLCMDNGSTVIARIPIPNIGLASKVIASEVATMDFVSSPSCCVSFEAKLKSIKQVQNVFGIPVPKVLAWDGEISNSAESEYILMEEARGTQSEELWNGMDLNEKFKVVDDLIAIQQKLQSITFSRCGNLYFKSDAFEGCSKVDISGNLSHSAKTFAEDRFVIGPVAGKAFWETGEASVFTDRGPWPDAQTYLRAISQKERSRISSTETLAANRASRTDTEVLDSSQARLSLLDKFDAVSPHLPPSDPSLNRATLSHWDLRAPNIFVEDGRITCLIDWQDTWIGPLFMQERRPQLIEYYGDIMLRLPDYYEAMEDKDEKAKLTEKVERSILYWYYSRETQAKNPQLQALFDLPLARTRREMVLFASEVWSGETIPLRECLYRVQRHWAELDTGIPCPISFTSKEIEAHDRVSVDWNSKADFWSSLEGFVSRDGYTSIEHYEDARKMFAELKEELGEAGSGFDWPI</sequence>
<dbReference type="AlphaFoldDB" id="A0AAN7TG49"/>
<reference evidence="2" key="1">
    <citation type="submission" date="2023-08" db="EMBL/GenBank/DDBJ databases">
        <title>Black Yeasts Isolated from many extreme environments.</title>
        <authorList>
            <person name="Coleine C."/>
            <person name="Stajich J.E."/>
            <person name="Selbmann L."/>
        </authorList>
    </citation>
    <scope>NUCLEOTIDE SEQUENCE</scope>
    <source>
        <strain evidence="2">CCFEE 5401</strain>
    </source>
</reference>
<evidence type="ECO:0000313" key="3">
    <source>
        <dbReference type="Proteomes" id="UP001310890"/>
    </source>
</evidence>
<evidence type="ECO:0000313" key="2">
    <source>
        <dbReference type="EMBL" id="KAK5114552.1"/>
    </source>
</evidence>
<dbReference type="PANTHER" id="PTHR36091:SF2">
    <property type="entry name" value="AMINOGLYCOSIDE PHOSPHOTRANSFERASE DOMAIN-CONTAINING PROTEIN"/>
    <property type="match status" value="1"/>
</dbReference>
<dbReference type="InterPro" id="IPR011009">
    <property type="entry name" value="Kinase-like_dom_sf"/>
</dbReference>
<accession>A0AAN7TG49</accession>
<name>A0AAN7TG49_9PEZI</name>
<dbReference type="GO" id="GO:0005739">
    <property type="term" value="C:mitochondrion"/>
    <property type="evidence" value="ECO:0007669"/>
    <property type="project" value="TreeGrafter"/>
</dbReference>
<dbReference type="PANTHER" id="PTHR36091">
    <property type="entry name" value="ALTERED INHERITANCE OF MITOCHONDRIA PROTEIN 9, MITOCHONDRIAL"/>
    <property type="match status" value="1"/>
</dbReference>
<dbReference type="InterPro" id="IPR002575">
    <property type="entry name" value="Aminoglycoside_PTrfase"/>
</dbReference>
<protein>
    <recommendedName>
        <fullName evidence="1">Aminoglycoside phosphotransferase domain-containing protein</fullName>
    </recommendedName>
</protein>
<comment type="caution">
    <text evidence="2">The sequence shown here is derived from an EMBL/GenBank/DDBJ whole genome shotgun (WGS) entry which is preliminary data.</text>
</comment>
<dbReference type="Gene3D" id="3.90.1200.10">
    <property type="match status" value="1"/>
</dbReference>
<dbReference type="Pfam" id="PF01636">
    <property type="entry name" value="APH"/>
    <property type="match status" value="1"/>
</dbReference>
<proteinExistence type="predicted"/>
<dbReference type="SUPFAM" id="SSF56112">
    <property type="entry name" value="Protein kinase-like (PK-like)"/>
    <property type="match status" value="1"/>
</dbReference>
<dbReference type="EMBL" id="JAVRRL010000017">
    <property type="protein sequence ID" value="KAK5114552.1"/>
    <property type="molecule type" value="Genomic_DNA"/>
</dbReference>
<evidence type="ECO:0000259" key="1">
    <source>
        <dbReference type="Pfam" id="PF01636"/>
    </source>
</evidence>
<organism evidence="2 3">
    <name type="scientific">Meristemomyces frigidus</name>
    <dbReference type="NCBI Taxonomy" id="1508187"/>
    <lineage>
        <taxon>Eukaryota</taxon>
        <taxon>Fungi</taxon>
        <taxon>Dikarya</taxon>
        <taxon>Ascomycota</taxon>
        <taxon>Pezizomycotina</taxon>
        <taxon>Dothideomycetes</taxon>
        <taxon>Dothideomycetidae</taxon>
        <taxon>Mycosphaerellales</taxon>
        <taxon>Teratosphaeriaceae</taxon>
        <taxon>Meristemomyces</taxon>
    </lineage>
</organism>
<dbReference type="InterPro" id="IPR051035">
    <property type="entry name" value="Mito_inheritance_9"/>
</dbReference>
<gene>
    <name evidence="2" type="ORF">LTR62_002487</name>
</gene>
<dbReference type="Proteomes" id="UP001310890">
    <property type="component" value="Unassembled WGS sequence"/>
</dbReference>